<feature type="transmembrane region" description="Helical" evidence="7">
    <location>
        <begin position="386"/>
        <end position="406"/>
    </location>
</feature>
<dbReference type="PANTHER" id="PTHR30489:SF0">
    <property type="entry name" value="LIPOPROTEIN-RELEASING SYSTEM TRANSMEMBRANE PROTEIN LOLE"/>
    <property type="match status" value="1"/>
</dbReference>
<dbReference type="InterPro" id="IPR051447">
    <property type="entry name" value="Lipoprotein-release_system"/>
</dbReference>
<keyword evidence="6 7" id="KW-0472">Membrane</keyword>
<name>A0A2S9YGU9_9BACT</name>
<feature type="transmembrane region" description="Helical" evidence="7">
    <location>
        <begin position="21"/>
        <end position="41"/>
    </location>
</feature>
<dbReference type="InterPro" id="IPR003838">
    <property type="entry name" value="ABC3_permease_C"/>
</dbReference>
<protein>
    <submittedName>
        <fullName evidence="10">ABC transporter permease YtrF</fullName>
    </submittedName>
</protein>
<keyword evidence="5 7" id="KW-1133">Transmembrane helix</keyword>
<accession>A0A2S9YGU9</accession>
<keyword evidence="3" id="KW-1003">Cell membrane</keyword>
<dbReference type="Proteomes" id="UP000237968">
    <property type="component" value="Unassembled WGS sequence"/>
</dbReference>
<dbReference type="OrthoDB" id="9809768at2"/>
<evidence type="ECO:0000256" key="6">
    <source>
        <dbReference type="ARBA" id="ARBA00023136"/>
    </source>
</evidence>
<comment type="caution">
    <text evidence="10">The sequence shown here is derived from an EMBL/GenBank/DDBJ whole genome shotgun (WGS) entry which is preliminary data.</text>
</comment>
<feature type="domain" description="MacB-like periplasmic core" evidence="9">
    <location>
        <begin position="21"/>
        <end position="243"/>
    </location>
</feature>
<feature type="transmembrane region" description="Helical" evidence="7">
    <location>
        <begin position="329"/>
        <end position="350"/>
    </location>
</feature>
<comment type="subcellular location">
    <subcellularLocation>
        <location evidence="1">Cell membrane</location>
        <topology evidence="1">Multi-pass membrane protein</topology>
    </subcellularLocation>
</comment>
<proteinExistence type="inferred from homology"/>
<feature type="transmembrane region" description="Helical" evidence="7">
    <location>
        <begin position="277"/>
        <end position="299"/>
    </location>
</feature>
<dbReference type="Pfam" id="PF02687">
    <property type="entry name" value="FtsX"/>
    <property type="match status" value="1"/>
</dbReference>
<sequence>MSELKLPTLAWRNIWRNRRRTLITLFSIAFGFMLAVVMTGIGDYSYSEMIDHSARLGGGHVIVQHSTYLDAPSLKKTVHAEPELIEDIRAHPRVRAAVPRVTGGVMLATSINNVGAGVLGIDPSIEDETTLGLVDSITAGEMFTSPDDEGIILGRTLADNLGVDLGKKVVYTVTDKSGEIASGLARVSGIIETGATEIDAGICLLPIGPFRELLGYDPDEATQIAVFLDDHRGAKDLAAELDATFGERLGPVSTTLPWYEAQPDLAGFVSMKVNGTIIMELIVTVLIAAGIFNTLFVSVMERMRELGILAAIGFSARQLFSLVLWESLWLGLCGIVAGVLLTAWPYYYLATTGIDVAQMMGGEGQAQVSGVSMSPVIYIELYPPHALFIALAVVIATMVAGLYPAYKAGRVSPVEVIRIV</sequence>
<evidence type="ECO:0000256" key="5">
    <source>
        <dbReference type="ARBA" id="ARBA00022989"/>
    </source>
</evidence>
<dbReference type="EMBL" id="PVNK01000046">
    <property type="protein sequence ID" value="PRQ04319.1"/>
    <property type="molecule type" value="Genomic_DNA"/>
</dbReference>
<feature type="domain" description="ABC3 transporter permease C-terminal" evidence="8">
    <location>
        <begin position="281"/>
        <end position="413"/>
    </location>
</feature>
<evidence type="ECO:0000313" key="11">
    <source>
        <dbReference type="Proteomes" id="UP000237968"/>
    </source>
</evidence>
<evidence type="ECO:0000259" key="8">
    <source>
        <dbReference type="Pfam" id="PF02687"/>
    </source>
</evidence>
<comment type="similarity">
    <text evidence="2">Belongs to the ABC-4 integral membrane protein family. LolC/E subfamily.</text>
</comment>
<dbReference type="AlphaFoldDB" id="A0A2S9YGU9"/>
<evidence type="ECO:0000259" key="9">
    <source>
        <dbReference type="Pfam" id="PF12704"/>
    </source>
</evidence>
<evidence type="ECO:0000256" key="7">
    <source>
        <dbReference type="SAM" id="Phobius"/>
    </source>
</evidence>
<evidence type="ECO:0000313" key="10">
    <source>
        <dbReference type="EMBL" id="PRQ04319.1"/>
    </source>
</evidence>
<reference evidence="10 11" key="1">
    <citation type="submission" date="2018-03" db="EMBL/GenBank/DDBJ databases">
        <title>Draft Genome Sequences of the Obligatory Marine Myxobacteria Enhygromyxa salina SWB005.</title>
        <authorList>
            <person name="Poehlein A."/>
            <person name="Moghaddam J.A."/>
            <person name="Harms H."/>
            <person name="Alanjari M."/>
            <person name="Koenig G.M."/>
            <person name="Daniel R."/>
            <person name="Schaeberle T.F."/>
        </authorList>
    </citation>
    <scope>NUCLEOTIDE SEQUENCE [LARGE SCALE GENOMIC DNA]</scope>
    <source>
        <strain evidence="10 11">SWB005</strain>
    </source>
</reference>
<evidence type="ECO:0000256" key="1">
    <source>
        <dbReference type="ARBA" id="ARBA00004651"/>
    </source>
</evidence>
<evidence type="ECO:0000256" key="2">
    <source>
        <dbReference type="ARBA" id="ARBA00005236"/>
    </source>
</evidence>
<dbReference type="GO" id="GO:0044874">
    <property type="term" value="P:lipoprotein localization to outer membrane"/>
    <property type="evidence" value="ECO:0007669"/>
    <property type="project" value="TreeGrafter"/>
</dbReference>
<dbReference type="GO" id="GO:0098797">
    <property type="term" value="C:plasma membrane protein complex"/>
    <property type="evidence" value="ECO:0007669"/>
    <property type="project" value="TreeGrafter"/>
</dbReference>
<evidence type="ECO:0000256" key="3">
    <source>
        <dbReference type="ARBA" id="ARBA00022475"/>
    </source>
</evidence>
<organism evidence="10 11">
    <name type="scientific">Enhygromyxa salina</name>
    <dbReference type="NCBI Taxonomy" id="215803"/>
    <lineage>
        <taxon>Bacteria</taxon>
        <taxon>Pseudomonadati</taxon>
        <taxon>Myxococcota</taxon>
        <taxon>Polyangia</taxon>
        <taxon>Nannocystales</taxon>
        <taxon>Nannocystaceae</taxon>
        <taxon>Enhygromyxa</taxon>
    </lineage>
</organism>
<dbReference type="Pfam" id="PF12704">
    <property type="entry name" value="MacB_PCD"/>
    <property type="match status" value="1"/>
</dbReference>
<keyword evidence="4 7" id="KW-0812">Transmembrane</keyword>
<evidence type="ECO:0000256" key="4">
    <source>
        <dbReference type="ARBA" id="ARBA00022692"/>
    </source>
</evidence>
<dbReference type="InterPro" id="IPR025857">
    <property type="entry name" value="MacB_PCD"/>
</dbReference>
<gene>
    <name evidence="10" type="primary">ytrF_1</name>
    <name evidence="10" type="ORF">ENSA5_08850</name>
</gene>
<dbReference type="PANTHER" id="PTHR30489">
    <property type="entry name" value="LIPOPROTEIN-RELEASING SYSTEM TRANSMEMBRANE PROTEIN LOLE"/>
    <property type="match status" value="1"/>
</dbReference>
<keyword evidence="11" id="KW-1185">Reference proteome</keyword>